<dbReference type="InterPro" id="IPR034627">
    <property type="entry name" value="Irc6"/>
</dbReference>
<dbReference type="Proteomes" id="UP000324241">
    <property type="component" value="Unassembled WGS sequence"/>
</dbReference>
<dbReference type="Gene3D" id="3.40.50.11960">
    <property type="match status" value="1"/>
</dbReference>
<evidence type="ECO:0000313" key="3">
    <source>
        <dbReference type="EMBL" id="THC87788.1"/>
    </source>
</evidence>
<dbReference type="GO" id="GO:0016192">
    <property type="term" value="P:vesicle-mediated transport"/>
    <property type="evidence" value="ECO:0007669"/>
    <property type="project" value="InterPro"/>
</dbReference>
<dbReference type="GO" id="GO:0030674">
    <property type="term" value="F:protein-macromolecule adaptor activity"/>
    <property type="evidence" value="ECO:0007669"/>
    <property type="project" value="TreeGrafter"/>
</dbReference>
<comment type="caution">
    <text evidence="3">The sequence shown here is derived from an EMBL/GenBank/DDBJ whole genome shotgun (WGS) entry which is preliminary data.</text>
</comment>
<dbReference type="Proteomes" id="UP000308092">
    <property type="component" value="Unassembled WGS sequence"/>
</dbReference>
<accession>A0A4S3J1J0</accession>
<reference evidence="3 4" key="1">
    <citation type="submission" date="2019-03" db="EMBL/GenBank/DDBJ databases">
        <title>The genome sequence of a newly discovered highly antifungal drug resistant Aspergillus species, Aspergillus tanneri NIH 1004.</title>
        <authorList>
            <person name="Mounaud S."/>
            <person name="Singh I."/>
            <person name="Joardar V."/>
            <person name="Pakala S."/>
            <person name="Pakala S."/>
            <person name="Venepally P."/>
            <person name="Hoover J."/>
            <person name="Nierman W."/>
            <person name="Chung J."/>
            <person name="Losada L."/>
        </authorList>
    </citation>
    <scope>NUCLEOTIDE SEQUENCE [LARGE SCALE GENOMIC DNA]</scope>
    <source>
        <strain evidence="3 4">NIH1004</strain>
    </source>
</reference>
<organism evidence="3 4">
    <name type="scientific">Aspergillus tanneri</name>
    <dbReference type="NCBI Taxonomy" id="1220188"/>
    <lineage>
        <taxon>Eukaryota</taxon>
        <taxon>Fungi</taxon>
        <taxon>Dikarya</taxon>
        <taxon>Ascomycota</taxon>
        <taxon>Pezizomycotina</taxon>
        <taxon>Eurotiomycetes</taxon>
        <taxon>Eurotiomycetidae</taxon>
        <taxon>Eurotiales</taxon>
        <taxon>Aspergillaceae</taxon>
        <taxon>Aspergillus</taxon>
        <taxon>Aspergillus subgen. Circumdati</taxon>
    </lineage>
</organism>
<name>A0A4S3J1J0_9EURO</name>
<dbReference type="EMBL" id="QUQM01000003">
    <property type="protein sequence ID" value="KAA8648802.1"/>
    <property type="molecule type" value="Genomic_DNA"/>
</dbReference>
<dbReference type="PANTHER" id="PTHR28043">
    <property type="entry name" value="INCREASED RECOMBINATION CENTERS PROTEIN 6"/>
    <property type="match status" value="1"/>
</dbReference>
<protein>
    <recommendedName>
        <fullName evidence="6">Increased recombination centers protein 6</fullName>
    </recommendedName>
</protein>
<dbReference type="VEuPathDB" id="FungiDB:EYZ11_012765"/>
<feature type="compositionally biased region" description="Low complexity" evidence="1">
    <location>
        <begin position="204"/>
        <end position="220"/>
    </location>
</feature>
<evidence type="ECO:0000313" key="2">
    <source>
        <dbReference type="EMBL" id="KAA8648802.1"/>
    </source>
</evidence>
<evidence type="ECO:0000313" key="4">
    <source>
        <dbReference type="Proteomes" id="UP000308092"/>
    </source>
</evidence>
<dbReference type="GeneID" id="54327389"/>
<dbReference type="STRING" id="1220188.A0A4S3J1J0"/>
<reference evidence="2 5" key="2">
    <citation type="submission" date="2019-08" db="EMBL/GenBank/DDBJ databases">
        <title>The genome sequence of a newly discovered highly antifungal drug resistant Aspergillus species, Aspergillus tanneri NIH 1004.</title>
        <authorList>
            <person name="Mounaud S."/>
            <person name="Singh I."/>
            <person name="Joardar V."/>
            <person name="Pakala S."/>
            <person name="Pakala S."/>
            <person name="Venepally P."/>
            <person name="Chung J.K."/>
            <person name="Losada L."/>
            <person name="Nierman W.C."/>
        </authorList>
    </citation>
    <scope>NUCLEOTIDE SEQUENCE [LARGE SCALE GENOMIC DNA]</scope>
    <source>
        <strain evidence="2 5">NIH1004</strain>
    </source>
</reference>
<keyword evidence="4" id="KW-1185">Reference proteome</keyword>
<evidence type="ECO:0000256" key="1">
    <source>
        <dbReference type="SAM" id="MobiDB-lite"/>
    </source>
</evidence>
<dbReference type="OrthoDB" id="10261384at2759"/>
<sequence length="402" mass="44685">MTTLNPSTQPKSQSPICNPRRLLILSPTSHSAATIPSLLHALTGAEAPPPSFFAGYTTHPPFQIKNRYYTAEVPIWVDEIAISEERAIEKQSTALESESTETKTNKTQEDSDSDHPVATPLQWKSEFSGPAAQVVRDAIGAVVICIVNPTRSSDPDADVDADERQDVRDIKEFIHAVGDVRALIEEERGGIGDVPGLVVFVGKGQSQSPSPGPSQNQNQNHDAGVDDADIGVEGEDEPFSVLWWEDRIYEMGMVGMEVVSWYPKGVENDERNQFGEYQGIRRIREVLETHDWAPPASEDVGSENDEVDDDIERMLLKTDEENGFDLEVNELEREMVGLRFAFGRGVHEAEDSEEEGDQELRVDAVEALLSRMAAIRDMNDELPEAERKRFAAKAVRDIMKEI</sequence>
<evidence type="ECO:0008006" key="6">
    <source>
        <dbReference type="Google" id="ProtNLM"/>
    </source>
</evidence>
<feature type="region of interest" description="Disordered" evidence="1">
    <location>
        <begin position="91"/>
        <end position="119"/>
    </location>
</feature>
<feature type="compositionally biased region" description="Basic and acidic residues" evidence="1">
    <location>
        <begin position="100"/>
        <end position="115"/>
    </location>
</feature>
<feature type="region of interest" description="Disordered" evidence="1">
    <location>
        <begin position="201"/>
        <end position="232"/>
    </location>
</feature>
<dbReference type="AlphaFoldDB" id="A0A4S3J1J0"/>
<proteinExistence type="predicted"/>
<gene>
    <name evidence="2" type="ORF">ATNIH1004_004687</name>
    <name evidence="3" type="ORF">EYZ11_012765</name>
</gene>
<dbReference type="Pfam" id="PF10199">
    <property type="entry name" value="Adaptin_binding"/>
    <property type="match status" value="1"/>
</dbReference>
<dbReference type="PANTHER" id="PTHR28043:SF1">
    <property type="entry name" value="INCREASED RECOMBINATION CENTERS PROTEIN 6"/>
    <property type="match status" value="1"/>
</dbReference>
<evidence type="ECO:0000313" key="5">
    <source>
        <dbReference type="Proteomes" id="UP000324241"/>
    </source>
</evidence>
<dbReference type="RefSeq" id="XP_033428163.1">
    <property type="nucleotide sequence ID" value="XM_033569357.1"/>
</dbReference>
<dbReference type="EMBL" id="SOSA01001043">
    <property type="protein sequence ID" value="THC87788.1"/>
    <property type="molecule type" value="Genomic_DNA"/>
</dbReference>